<organism evidence="8 9">
    <name type="scientific">Melghirimyces profundicolus</name>
    <dbReference type="NCBI Taxonomy" id="1242148"/>
    <lineage>
        <taxon>Bacteria</taxon>
        <taxon>Bacillati</taxon>
        <taxon>Bacillota</taxon>
        <taxon>Bacilli</taxon>
        <taxon>Bacillales</taxon>
        <taxon>Thermoactinomycetaceae</taxon>
        <taxon>Melghirimyces</taxon>
    </lineage>
</organism>
<reference evidence="8 9" key="1">
    <citation type="submission" date="2018-04" db="EMBL/GenBank/DDBJ databases">
        <title>Genomic Encyclopedia of Archaeal and Bacterial Type Strains, Phase II (KMG-II): from individual species to whole genera.</title>
        <authorList>
            <person name="Goeker M."/>
        </authorList>
    </citation>
    <scope>NUCLEOTIDE SEQUENCE [LARGE SCALE GENOMIC DNA]</scope>
    <source>
        <strain evidence="8 9">DSM 45787</strain>
    </source>
</reference>
<feature type="domain" description="Methyltransferase small" evidence="6">
    <location>
        <begin position="124"/>
        <end position="201"/>
    </location>
</feature>
<keyword evidence="9" id="KW-1185">Reference proteome</keyword>
<dbReference type="Proteomes" id="UP000244240">
    <property type="component" value="Unassembled WGS sequence"/>
</dbReference>
<evidence type="ECO:0000256" key="3">
    <source>
        <dbReference type="ARBA" id="ARBA00022691"/>
    </source>
</evidence>
<evidence type="ECO:0000256" key="2">
    <source>
        <dbReference type="ARBA" id="ARBA00022679"/>
    </source>
</evidence>
<dbReference type="InterPro" id="IPR050320">
    <property type="entry name" value="N5-glutamine_MTase"/>
</dbReference>
<dbReference type="Pfam" id="PF17827">
    <property type="entry name" value="PrmC_N"/>
    <property type="match status" value="1"/>
</dbReference>
<feature type="binding site" evidence="5">
    <location>
        <begin position="198"/>
        <end position="201"/>
    </location>
    <ligand>
        <name>substrate</name>
    </ligand>
</feature>
<accession>A0A2T6C2G2</accession>
<dbReference type="GO" id="GO:0003676">
    <property type="term" value="F:nucleic acid binding"/>
    <property type="evidence" value="ECO:0007669"/>
    <property type="project" value="InterPro"/>
</dbReference>
<comment type="function">
    <text evidence="5">Methylates the class 1 translation termination release factors RF1/PrfA and RF2/PrfB on the glutamine residue of the universally conserved GGQ motif.</text>
</comment>
<keyword evidence="2 5" id="KW-0808">Transferase</keyword>
<evidence type="ECO:0000256" key="1">
    <source>
        <dbReference type="ARBA" id="ARBA00022603"/>
    </source>
</evidence>
<dbReference type="EC" id="2.1.1.297" evidence="5"/>
<dbReference type="InterPro" id="IPR040758">
    <property type="entry name" value="PrmC_N"/>
</dbReference>
<dbReference type="GO" id="GO:0102559">
    <property type="term" value="F:peptide chain release factor N(5)-glutamine methyltransferase activity"/>
    <property type="evidence" value="ECO:0007669"/>
    <property type="project" value="UniProtKB-EC"/>
</dbReference>
<dbReference type="InterPro" id="IPR002052">
    <property type="entry name" value="DNA_methylase_N6_adenine_CS"/>
</dbReference>
<evidence type="ECO:0000259" key="6">
    <source>
        <dbReference type="Pfam" id="PF05175"/>
    </source>
</evidence>
<feature type="binding site" evidence="5">
    <location>
        <position position="198"/>
    </location>
    <ligand>
        <name>S-adenosyl-L-methionine</name>
        <dbReference type="ChEBI" id="CHEBI:59789"/>
    </ligand>
</feature>
<dbReference type="PANTHER" id="PTHR18895:SF74">
    <property type="entry name" value="MTRF1L RELEASE FACTOR GLUTAMINE METHYLTRANSFERASE"/>
    <property type="match status" value="1"/>
</dbReference>
<evidence type="ECO:0000256" key="5">
    <source>
        <dbReference type="HAMAP-Rule" id="MF_02126"/>
    </source>
</evidence>
<protein>
    <recommendedName>
        <fullName evidence="5">Release factor glutamine methyltransferase</fullName>
        <shortName evidence="5">RF MTase</shortName>
        <ecNumber evidence="5">2.1.1.297</ecNumber>
    </recommendedName>
    <alternativeName>
        <fullName evidence="5">N5-glutamine methyltransferase PrmC</fullName>
    </alternativeName>
    <alternativeName>
        <fullName evidence="5">Protein-(glutamine-N5) MTase PrmC</fullName>
    </alternativeName>
    <alternativeName>
        <fullName evidence="5">Protein-glutamine N-methyltransferase PrmC</fullName>
    </alternativeName>
</protein>
<dbReference type="Pfam" id="PF05175">
    <property type="entry name" value="MTS"/>
    <property type="match status" value="1"/>
</dbReference>
<dbReference type="CDD" id="cd02440">
    <property type="entry name" value="AdoMet_MTases"/>
    <property type="match status" value="1"/>
</dbReference>
<sequence length="295" mass="32577">MDGGHWKTIEEAYRGGSRYLQNRGVDTPRFVSELLLRNALGCDRTRLFMRFGEPMPPEAARKFSHWLELRSAGFPVQYLLGEQEFYGRSFHVNPAVLIPRPETETLVETVLRESRRFGEKTPLTAVDVGTGSGAIAVTLAAEKPLWRICAVDRSADALGVARKNGVQHGVDDRVQWMQGDWLEPISKCGLRADLVVSNPPYIPSGVIDGLDAEVREHEPRMALDGGIDGLDPFRHLIRQLPDVLNLPGLIALEVGDGQSGEVAAMLRKLPESDVFIVPDLAGRPRVVGARIGFPR</sequence>
<evidence type="ECO:0000256" key="4">
    <source>
        <dbReference type="ARBA" id="ARBA00048391"/>
    </source>
</evidence>
<gene>
    <name evidence="5" type="primary">prmC</name>
    <name evidence="8" type="ORF">C8P63_10593</name>
</gene>
<comment type="catalytic activity">
    <reaction evidence="4 5">
        <text>L-glutaminyl-[peptide chain release factor] + S-adenosyl-L-methionine = N(5)-methyl-L-glutaminyl-[peptide chain release factor] + S-adenosyl-L-homocysteine + H(+)</text>
        <dbReference type="Rhea" id="RHEA:42896"/>
        <dbReference type="Rhea" id="RHEA-COMP:10271"/>
        <dbReference type="Rhea" id="RHEA-COMP:10272"/>
        <dbReference type="ChEBI" id="CHEBI:15378"/>
        <dbReference type="ChEBI" id="CHEBI:30011"/>
        <dbReference type="ChEBI" id="CHEBI:57856"/>
        <dbReference type="ChEBI" id="CHEBI:59789"/>
        <dbReference type="ChEBI" id="CHEBI:61891"/>
        <dbReference type="EC" id="2.1.1.297"/>
    </reaction>
</comment>
<dbReference type="InterPro" id="IPR004556">
    <property type="entry name" value="HemK-like"/>
</dbReference>
<feature type="binding site" evidence="5">
    <location>
        <position position="181"/>
    </location>
    <ligand>
        <name>S-adenosyl-L-methionine</name>
        <dbReference type="ChEBI" id="CHEBI:59789"/>
    </ligand>
</feature>
<feature type="binding site" evidence="5">
    <location>
        <position position="152"/>
    </location>
    <ligand>
        <name>S-adenosyl-L-methionine</name>
        <dbReference type="ChEBI" id="CHEBI:59789"/>
    </ligand>
</feature>
<dbReference type="NCBIfam" id="TIGR03534">
    <property type="entry name" value="RF_mod_PrmC"/>
    <property type="match status" value="1"/>
</dbReference>
<evidence type="ECO:0000313" key="8">
    <source>
        <dbReference type="EMBL" id="PTX62498.1"/>
    </source>
</evidence>
<feature type="binding site" evidence="5">
    <location>
        <begin position="129"/>
        <end position="133"/>
    </location>
    <ligand>
        <name>S-adenosyl-L-methionine</name>
        <dbReference type="ChEBI" id="CHEBI:59789"/>
    </ligand>
</feature>
<dbReference type="OrthoDB" id="9800643at2"/>
<dbReference type="AlphaFoldDB" id="A0A2T6C2G2"/>
<proteinExistence type="inferred from homology"/>
<comment type="caution">
    <text evidence="8">The sequence shown here is derived from an EMBL/GenBank/DDBJ whole genome shotgun (WGS) entry which is preliminary data.</text>
</comment>
<dbReference type="GO" id="GO:0032259">
    <property type="term" value="P:methylation"/>
    <property type="evidence" value="ECO:0007669"/>
    <property type="project" value="UniProtKB-KW"/>
</dbReference>
<evidence type="ECO:0000259" key="7">
    <source>
        <dbReference type="Pfam" id="PF17827"/>
    </source>
</evidence>
<dbReference type="InterPro" id="IPR019874">
    <property type="entry name" value="RF_methyltr_PrmC"/>
</dbReference>
<dbReference type="PROSITE" id="PS00092">
    <property type="entry name" value="N6_MTASE"/>
    <property type="match status" value="1"/>
</dbReference>
<dbReference type="Gene3D" id="3.40.50.150">
    <property type="entry name" value="Vaccinia Virus protein VP39"/>
    <property type="match status" value="1"/>
</dbReference>
<keyword evidence="3 5" id="KW-0949">S-adenosyl-L-methionine</keyword>
<dbReference type="Gene3D" id="1.10.8.10">
    <property type="entry name" value="DNA helicase RuvA subunit, C-terminal domain"/>
    <property type="match status" value="1"/>
</dbReference>
<dbReference type="InterPro" id="IPR007848">
    <property type="entry name" value="Small_mtfrase_dom"/>
</dbReference>
<dbReference type="RefSeq" id="WP_108022301.1">
    <property type="nucleotide sequence ID" value="NZ_QBKR01000005.1"/>
</dbReference>
<comment type="similarity">
    <text evidence="5">Belongs to the protein N5-glutamine methyltransferase family. PrmC subfamily.</text>
</comment>
<evidence type="ECO:0000313" key="9">
    <source>
        <dbReference type="Proteomes" id="UP000244240"/>
    </source>
</evidence>
<dbReference type="EMBL" id="QBKR01000005">
    <property type="protein sequence ID" value="PTX62498.1"/>
    <property type="molecule type" value="Genomic_DNA"/>
</dbReference>
<feature type="domain" description="Release factor glutamine methyltransferase N-terminal" evidence="7">
    <location>
        <begin position="11"/>
        <end position="81"/>
    </location>
</feature>
<dbReference type="SUPFAM" id="SSF53335">
    <property type="entry name" value="S-adenosyl-L-methionine-dependent methyltransferases"/>
    <property type="match status" value="1"/>
</dbReference>
<dbReference type="HAMAP" id="MF_02126">
    <property type="entry name" value="RF_methyltr_PrmC"/>
    <property type="match status" value="1"/>
</dbReference>
<dbReference type="InterPro" id="IPR029063">
    <property type="entry name" value="SAM-dependent_MTases_sf"/>
</dbReference>
<keyword evidence="1 5" id="KW-0489">Methyltransferase</keyword>
<name>A0A2T6C2G2_9BACL</name>
<dbReference type="PANTHER" id="PTHR18895">
    <property type="entry name" value="HEMK METHYLTRANSFERASE"/>
    <property type="match status" value="1"/>
</dbReference>
<dbReference type="NCBIfam" id="TIGR00536">
    <property type="entry name" value="hemK_fam"/>
    <property type="match status" value="1"/>
</dbReference>